<keyword evidence="7 15" id="KW-0328">Glycosyltransferase</keyword>
<evidence type="ECO:0000256" key="2">
    <source>
        <dbReference type="ARBA" id="ARBA00004496"/>
    </source>
</evidence>
<comment type="subcellular location">
    <subcellularLocation>
        <location evidence="2 15">Cytoplasm</location>
    </subcellularLocation>
</comment>
<keyword evidence="11 15" id="KW-0547">Nucleotide-binding</keyword>
<keyword evidence="9 15" id="KW-0479">Metal-binding</keyword>
<dbReference type="NCBIfam" id="TIGR01203">
    <property type="entry name" value="HGPRTase"/>
    <property type="match status" value="1"/>
</dbReference>
<proteinExistence type="inferred from homology"/>
<comment type="catalytic activity">
    <reaction evidence="13">
        <text>GMP + diphosphate = guanine + 5-phospho-alpha-D-ribose 1-diphosphate</text>
        <dbReference type="Rhea" id="RHEA:25424"/>
        <dbReference type="ChEBI" id="CHEBI:16235"/>
        <dbReference type="ChEBI" id="CHEBI:33019"/>
        <dbReference type="ChEBI" id="CHEBI:58017"/>
        <dbReference type="ChEBI" id="CHEBI:58115"/>
        <dbReference type="EC" id="2.4.2.8"/>
    </reaction>
    <physiologicalReaction direction="right-to-left" evidence="13">
        <dbReference type="Rhea" id="RHEA:25426"/>
    </physiologicalReaction>
</comment>
<evidence type="ECO:0000256" key="3">
    <source>
        <dbReference type="ARBA" id="ARBA00004669"/>
    </source>
</evidence>
<evidence type="ECO:0000256" key="14">
    <source>
        <dbReference type="ARBA" id="ARBA00049402"/>
    </source>
</evidence>
<comment type="cofactor">
    <cofactor evidence="1 15">
        <name>Mg(2+)</name>
        <dbReference type="ChEBI" id="CHEBI:18420"/>
    </cofactor>
</comment>
<dbReference type="InterPro" id="IPR050408">
    <property type="entry name" value="HGPRT"/>
</dbReference>
<dbReference type="GO" id="GO:0052657">
    <property type="term" value="F:guanine phosphoribosyltransferase activity"/>
    <property type="evidence" value="ECO:0007669"/>
    <property type="project" value="RHEA"/>
</dbReference>
<keyword evidence="8 15" id="KW-0808">Transferase</keyword>
<dbReference type="GO" id="GO:0006178">
    <property type="term" value="P:guanine salvage"/>
    <property type="evidence" value="ECO:0007669"/>
    <property type="project" value="TreeGrafter"/>
</dbReference>
<dbReference type="InterPro" id="IPR029057">
    <property type="entry name" value="PRTase-like"/>
</dbReference>
<gene>
    <name evidence="17" type="ORF">B9G79_17670</name>
</gene>
<dbReference type="SUPFAM" id="SSF53271">
    <property type="entry name" value="PRTase-like"/>
    <property type="match status" value="1"/>
</dbReference>
<evidence type="ECO:0000256" key="1">
    <source>
        <dbReference type="ARBA" id="ARBA00001946"/>
    </source>
</evidence>
<evidence type="ECO:0000313" key="17">
    <source>
        <dbReference type="EMBL" id="ASD65268.1"/>
    </source>
</evidence>
<organism evidence="17 18">
    <name type="scientific">Bdellovibrio bacteriovorus</name>
    <dbReference type="NCBI Taxonomy" id="959"/>
    <lineage>
        <taxon>Bacteria</taxon>
        <taxon>Pseudomonadati</taxon>
        <taxon>Bdellovibrionota</taxon>
        <taxon>Bdellovibrionia</taxon>
        <taxon>Bdellovibrionales</taxon>
        <taxon>Pseudobdellovibrionaceae</taxon>
        <taxon>Bdellovibrio</taxon>
    </lineage>
</organism>
<comment type="catalytic activity">
    <reaction evidence="14">
        <text>IMP + diphosphate = hypoxanthine + 5-phospho-alpha-D-ribose 1-diphosphate</text>
        <dbReference type="Rhea" id="RHEA:17973"/>
        <dbReference type="ChEBI" id="CHEBI:17368"/>
        <dbReference type="ChEBI" id="CHEBI:33019"/>
        <dbReference type="ChEBI" id="CHEBI:58017"/>
        <dbReference type="ChEBI" id="CHEBI:58053"/>
        <dbReference type="EC" id="2.4.2.8"/>
    </reaction>
    <physiologicalReaction direction="right-to-left" evidence="14">
        <dbReference type="Rhea" id="RHEA:17975"/>
    </physiologicalReaction>
</comment>
<evidence type="ECO:0000256" key="11">
    <source>
        <dbReference type="ARBA" id="ARBA00022741"/>
    </source>
</evidence>
<keyword evidence="12 15" id="KW-0460">Magnesium</keyword>
<sequence length="172" mass="19277">MAQLKDQMVPFLTSDEIKELVETLASQIEADYEGKEVVFICPLRGSIHFTADLMRKVDLPQQVDFVHVQAVERGGAIKIVKDISVNIAGKHVIVVEEIIDTGRTLSFLRSRLFASAPASLKIVTLLDKPARRELPIKADYIGKTIEDRYVVGYGMDSEELGRNYPDIYALKN</sequence>
<evidence type="ECO:0000256" key="9">
    <source>
        <dbReference type="ARBA" id="ARBA00022723"/>
    </source>
</evidence>
<dbReference type="GO" id="GO:0005829">
    <property type="term" value="C:cytosol"/>
    <property type="evidence" value="ECO:0007669"/>
    <property type="project" value="TreeGrafter"/>
</dbReference>
<keyword evidence="10 15" id="KW-0660">Purine salvage</keyword>
<dbReference type="GO" id="GO:0000287">
    <property type="term" value="F:magnesium ion binding"/>
    <property type="evidence" value="ECO:0007669"/>
    <property type="project" value="TreeGrafter"/>
</dbReference>
<dbReference type="GO" id="GO:0000166">
    <property type="term" value="F:nucleotide binding"/>
    <property type="evidence" value="ECO:0007669"/>
    <property type="project" value="UniProtKB-KW"/>
</dbReference>
<dbReference type="InterPro" id="IPR000836">
    <property type="entry name" value="PRTase_dom"/>
</dbReference>
<dbReference type="InterPro" id="IPR005904">
    <property type="entry name" value="Hxn_phspho_trans"/>
</dbReference>
<evidence type="ECO:0000256" key="5">
    <source>
        <dbReference type="ARBA" id="ARBA00011895"/>
    </source>
</evidence>
<dbReference type="CDD" id="cd06223">
    <property type="entry name" value="PRTases_typeI"/>
    <property type="match status" value="1"/>
</dbReference>
<dbReference type="GO" id="GO:0004422">
    <property type="term" value="F:hypoxanthine phosphoribosyltransferase activity"/>
    <property type="evidence" value="ECO:0007669"/>
    <property type="project" value="InterPro"/>
</dbReference>
<feature type="domain" description="Phosphoribosyltransferase" evidence="16">
    <location>
        <begin position="15"/>
        <end position="157"/>
    </location>
</feature>
<dbReference type="OrthoDB" id="5296940at2"/>
<dbReference type="Pfam" id="PF00156">
    <property type="entry name" value="Pribosyltran"/>
    <property type="match status" value="1"/>
</dbReference>
<dbReference type="EMBL" id="CP020946">
    <property type="protein sequence ID" value="ASD65268.1"/>
    <property type="molecule type" value="Genomic_DNA"/>
</dbReference>
<evidence type="ECO:0000256" key="7">
    <source>
        <dbReference type="ARBA" id="ARBA00022676"/>
    </source>
</evidence>
<comment type="similarity">
    <text evidence="4 15">Belongs to the purine/pyrimidine phosphoribosyltransferase family.</text>
</comment>
<protein>
    <recommendedName>
        <fullName evidence="5 15">Hypoxanthine phosphoribosyltransferase</fullName>
        <ecNumber evidence="5 15">2.4.2.8</ecNumber>
    </recommendedName>
</protein>
<evidence type="ECO:0000256" key="4">
    <source>
        <dbReference type="ARBA" id="ARBA00008391"/>
    </source>
</evidence>
<dbReference type="GO" id="GO:0006166">
    <property type="term" value="P:purine ribonucleoside salvage"/>
    <property type="evidence" value="ECO:0007669"/>
    <property type="project" value="UniProtKB-KW"/>
</dbReference>
<evidence type="ECO:0000256" key="12">
    <source>
        <dbReference type="ARBA" id="ARBA00022842"/>
    </source>
</evidence>
<dbReference type="PANTHER" id="PTHR43340:SF1">
    <property type="entry name" value="HYPOXANTHINE PHOSPHORIBOSYLTRANSFERASE"/>
    <property type="match status" value="1"/>
</dbReference>
<dbReference type="GO" id="GO:0032264">
    <property type="term" value="P:IMP salvage"/>
    <property type="evidence" value="ECO:0007669"/>
    <property type="project" value="UniProtKB-UniPathway"/>
</dbReference>
<evidence type="ECO:0000313" key="18">
    <source>
        <dbReference type="Proteomes" id="UP000197003"/>
    </source>
</evidence>
<dbReference type="PANTHER" id="PTHR43340">
    <property type="entry name" value="HYPOXANTHINE-GUANINE PHOSPHORIBOSYLTRANSFERASE"/>
    <property type="match status" value="1"/>
</dbReference>
<name>A0A1Z3NCT1_BDEBC</name>
<evidence type="ECO:0000256" key="8">
    <source>
        <dbReference type="ARBA" id="ARBA00022679"/>
    </source>
</evidence>
<dbReference type="UniPathway" id="UPA00591">
    <property type="reaction ID" value="UER00648"/>
</dbReference>
<dbReference type="GO" id="GO:0032263">
    <property type="term" value="P:GMP salvage"/>
    <property type="evidence" value="ECO:0007669"/>
    <property type="project" value="TreeGrafter"/>
</dbReference>
<evidence type="ECO:0000259" key="16">
    <source>
        <dbReference type="Pfam" id="PF00156"/>
    </source>
</evidence>
<evidence type="ECO:0000256" key="10">
    <source>
        <dbReference type="ARBA" id="ARBA00022726"/>
    </source>
</evidence>
<dbReference type="RefSeq" id="WP_088566661.1">
    <property type="nucleotide sequence ID" value="NZ_CP020946.1"/>
</dbReference>
<dbReference type="EC" id="2.4.2.8" evidence="5 15"/>
<comment type="pathway">
    <text evidence="3 15">Purine metabolism; IMP biosynthesis via salvage pathway; IMP from hypoxanthine: step 1/1.</text>
</comment>
<accession>A0A1Z3NCT1</accession>
<dbReference type="GO" id="GO:0046100">
    <property type="term" value="P:hypoxanthine metabolic process"/>
    <property type="evidence" value="ECO:0007669"/>
    <property type="project" value="TreeGrafter"/>
</dbReference>
<evidence type="ECO:0000256" key="6">
    <source>
        <dbReference type="ARBA" id="ARBA00022490"/>
    </source>
</evidence>
<keyword evidence="6 15" id="KW-0963">Cytoplasm</keyword>
<dbReference type="Proteomes" id="UP000197003">
    <property type="component" value="Chromosome"/>
</dbReference>
<dbReference type="AlphaFoldDB" id="A0A1Z3NCT1"/>
<evidence type="ECO:0000256" key="15">
    <source>
        <dbReference type="RuleBase" id="RU364099"/>
    </source>
</evidence>
<reference evidence="17 18" key="1">
    <citation type="submission" date="2017-04" db="EMBL/GenBank/DDBJ databases">
        <title>Whole genome sequence of Bdellovibrio bacteriovorus strain SSB218315.</title>
        <authorList>
            <person name="Oyedara O."/>
            <person name="Rodriguez-Perez M.A."/>
        </authorList>
    </citation>
    <scope>NUCLEOTIDE SEQUENCE [LARGE SCALE GENOMIC DNA]</scope>
    <source>
        <strain evidence="17 18">SSB218315</strain>
    </source>
</reference>
<dbReference type="Gene3D" id="3.40.50.2020">
    <property type="match status" value="1"/>
</dbReference>
<evidence type="ECO:0000256" key="13">
    <source>
        <dbReference type="ARBA" id="ARBA00048811"/>
    </source>
</evidence>